<sequence>MSGPSLIKNVKRLQNLIAERLSWRLSGLSMAALAGLVLLCSVLPNGAQAQNAKLTANPDSGAIPVFTDKYPQSEFCADPDQAAPCSVAPVDVPEFDASFIYRFLAYEAQRPFDRFSWQSFVAVTSSDPTGNGLARWETYPTRRDLFSEVAMPNPACRDGLPDGALLLASHVQSSGDILVDQAGNFILYETRINPVAANYIRQNGLDHESGRLEFANAGQPVDFPMGHGPNTRVSNTGSFAKGVIKTASASDSADAVVADAAVDARKNSVMGAQLLKFAWRILPDGLSGDRYFTRAARIALDGDVTLDGKPACLDVTVGLVGMHLVERVTSGNGDRWIWSSFEHVGTVPLAANARRPNSIITDTPFADGCLAPDPVGLQTPTDGFLFYGGRTGAGGQANQSIQADLRWDDHAPYARTASGGTVVPPDIVRCWRLFSGTAEANFVWQTKLEGTVWANYMLLGTQWIGNPGGAPFGVGEVPRFLTNSALESFIQHHSDATCLGCHVNAVTDAGQTANFTFLLDPAR</sequence>
<evidence type="ECO:0008006" key="3">
    <source>
        <dbReference type="Google" id="ProtNLM"/>
    </source>
</evidence>
<comment type="caution">
    <text evidence="1">The sequence shown here is derived from an EMBL/GenBank/DDBJ whole genome shotgun (WGS) entry which is preliminary data.</text>
</comment>
<evidence type="ECO:0000313" key="2">
    <source>
        <dbReference type="Proteomes" id="UP000233332"/>
    </source>
</evidence>
<reference evidence="1 2" key="1">
    <citation type="submission" date="2017-09" db="EMBL/GenBank/DDBJ databases">
        <title>Biodiversity and function of Thalassospira species in the particle-attached aromatic-hydrocarbon-degrading consortia from the surface seawater of the China South Sea.</title>
        <authorList>
            <person name="Dong C."/>
            <person name="Lai Q."/>
            <person name="Shao Z."/>
        </authorList>
    </citation>
    <scope>NUCLEOTIDE SEQUENCE [LARGE SCALE GENOMIC DNA]</scope>
    <source>
        <strain evidence="1 2">139Z-12</strain>
    </source>
</reference>
<organism evidence="1 2">
    <name type="scientific">Thalassospira lohafexi</name>
    <dbReference type="NCBI Taxonomy" id="744227"/>
    <lineage>
        <taxon>Bacteria</taxon>
        <taxon>Pseudomonadati</taxon>
        <taxon>Pseudomonadota</taxon>
        <taxon>Alphaproteobacteria</taxon>
        <taxon>Rhodospirillales</taxon>
        <taxon>Thalassospiraceae</taxon>
        <taxon>Thalassospira</taxon>
    </lineage>
</organism>
<accession>A0A2N3L196</accession>
<dbReference type="AlphaFoldDB" id="A0A2N3L196"/>
<gene>
    <name evidence="1" type="ORF">COO92_20775</name>
</gene>
<protein>
    <recommendedName>
        <fullName evidence="3">Cytochrome c family protein</fullName>
    </recommendedName>
</protein>
<evidence type="ECO:0000313" key="1">
    <source>
        <dbReference type="EMBL" id="PKR56517.1"/>
    </source>
</evidence>
<dbReference type="EMBL" id="NXGX01000012">
    <property type="protein sequence ID" value="PKR56517.1"/>
    <property type="molecule type" value="Genomic_DNA"/>
</dbReference>
<name>A0A2N3L196_9PROT</name>
<proteinExistence type="predicted"/>
<dbReference type="Proteomes" id="UP000233332">
    <property type="component" value="Unassembled WGS sequence"/>
</dbReference>
<keyword evidence="2" id="KW-1185">Reference proteome</keyword>